<dbReference type="CDD" id="cd03464">
    <property type="entry name" value="3_4-PCD_beta"/>
    <property type="match status" value="1"/>
</dbReference>
<feature type="region of interest" description="Disordered" evidence="4">
    <location>
        <begin position="1"/>
        <end position="20"/>
    </location>
</feature>
<protein>
    <submittedName>
        <fullName evidence="6">Protocatechuate 3,4-dioxygenase subunit beta</fullName>
        <ecNumber evidence="6">1.13.11.3</ecNumber>
    </submittedName>
</protein>
<dbReference type="PROSITE" id="PS00083">
    <property type="entry name" value="INTRADIOL_DIOXYGENAS"/>
    <property type="match status" value="1"/>
</dbReference>
<dbReference type="EC" id="1.13.11.3" evidence="6"/>
<keyword evidence="2" id="KW-0223">Dioxygenase</keyword>
<dbReference type="SUPFAM" id="SSF49482">
    <property type="entry name" value="Aromatic compound dioxygenase"/>
    <property type="match status" value="1"/>
</dbReference>
<dbReference type="Proteomes" id="UP001597295">
    <property type="component" value="Unassembled WGS sequence"/>
</dbReference>
<comment type="caution">
    <text evidence="6">The sequence shown here is derived from an EMBL/GenBank/DDBJ whole genome shotgun (WGS) entry which is preliminary data.</text>
</comment>
<keyword evidence="7" id="KW-1185">Reference proteome</keyword>
<evidence type="ECO:0000313" key="6">
    <source>
        <dbReference type="EMBL" id="MFD2261427.1"/>
    </source>
</evidence>
<feature type="domain" description="Intradiol ring-cleavage dioxygenases" evidence="5">
    <location>
        <begin position="74"/>
        <end position="102"/>
    </location>
</feature>
<dbReference type="PANTHER" id="PTHR33711:SF10">
    <property type="entry name" value="INTRADIOL RING-CLEAVAGE DIOXYGENASES DOMAIN-CONTAINING PROTEIN"/>
    <property type="match status" value="1"/>
</dbReference>
<dbReference type="EMBL" id="JBHUIP010000001">
    <property type="protein sequence ID" value="MFD2261427.1"/>
    <property type="molecule type" value="Genomic_DNA"/>
</dbReference>
<organism evidence="6 7">
    <name type="scientific">Lacibacterium aquatile</name>
    <dbReference type="NCBI Taxonomy" id="1168082"/>
    <lineage>
        <taxon>Bacteria</taxon>
        <taxon>Pseudomonadati</taxon>
        <taxon>Pseudomonadota</taxon>
        <taxon>Alphaproteobacteria</taxon>
        <taxon>Rhodospirillales</taxon>
        <taxon>Rhodospirillaceae</taxon>
    </lineage>
</organism>
<dbReference type="Pfam" id="PF00775">
    <property type="entry name" value="Dioxygenase_C"/>
    <property type="match status" value="1"/>
</dbReference>
<dbReference type="InterPro" id="IPR000627">
    <property type="entry name" value="Intradiol_dOase_C"/>
</dbReference>
<dbReference type="Pfam" id="PF12391">
    <property type="entry name" value="PCDO_beta_N"/>
    <property type="match status" value="1"/>
</dbReference>
<dbReference type="GO" id="GO:0018578">
    <property type="term" value="F:protocatechuate 3,4-dioxygenase activity"/>
    <property type="evidence" value="ECO:0007669"/>
    <property type="project" value="UniProtKB-EC"/>
</dbReference>
<evidence type="ECO:0000256" key="4">
    <source>
        <dbReference type="SAM" id="MobiDB-lite"/>
    </source>
</evidence>
<dbReference type="InterPro" id="IPR015889">
    <property type="entry name" value="Intradiol_dOase_core"/>
</dbReference>
<reference evidence="7" key="1">
    <citation type="journal article" date="2019" name="Int. J. Syst. Evol. Microbiol.">
        <title>The Global Catalogue of Microorganisms (GCM) 10K type strain sequencing project: providing services to taxonomists for standard genome sequencing and annotation.</title>
        <authorList>
            <consortium name="The Broad Institute Genomics Platform"/>
            <consortium name="The Broad Institute Genome Sequencing Center for Infectious Disease"/>
            <person name="Wu L."/>
            <person name="Ma J."/>
        </authorList>
    </citation>
    <scope>NUCLEOTIDE SEQUENCE [LARGE SCALE GENOMIC DNA]</scope>
    <source>
        <strain evidence="7">CGMCC 1.19062</strain>
    </source>
</reference>
<proteinExistence type="inferred from homology"/>
<dbReference type="InterPro" id="IPR024756">
    <property type="entry name" value="PCDO_beta_N"/>
</dbReference>
<dbReference type="NCBIfam" id="TIGR02422">
    <property type="entry name" value="protocat_beta"/>
    <property type="match status" value="1"/>
</dbReference>
<evidence type="ECO:0000313" key="7">
    <source>
        <dbReference type="Proteomes" id="UP001597295"/>
    </source>
</evidence>
<evidence type="ECO:0000256" key="2">
    <source>
        <dbReference type="ARBA" id="ARBA00022964"/>
    </source>
</evidence>
<evidence type="ECO:0000256" key="1">
    <source>
        <dbReference type="ARBA" id="ARBA00007825"/>
    </source>
</evidence>
<dbReference type="InterPro" id="IPR050770">
    <property type="entry name" value="Intradiol_RC_Dioxygenase"/>
</dbReference>
<gene>
    <name evidence="6" type="primary">pcaH</name>
    <name evidence="6" type="ORF">ACFSM5_00910</name>
</gene>
<dbReference type="InterPro" id="IPR012785">
    <property type="entry name" value="Protocat_dOase_b"/>
</dbReference>
<dbReference type="RefSeq" id="WP_379874173.1">
    <property type="nucleotide sequence ID" value="NZ_JBHUIP010000001.1"/>
</dbReference>
<dbReference type="PANTHER" id="PTHR33711">
    <property type="entry name" value="DIOXYGENASE, PUTATIVE (AFU_ORTHOLOGUE AFUA_2G02910)-RELATED"/>
    <property type="match status" value="1"/>
</dbReference>
<sequence length="231" mass="25732">MNAYRREQPGSQPNLLSPAYGSTVKRAPSQPLVLLPNTISELTGPVYGHTKIAAVDGDLTRQHAGEPQGERIIVAGRVLDEDGRPVPNTLVEIWQCNAAGRYIHARDQHDAPLDPNFTGSGRVVTDENGNYSFTSIKPGAYPWRNHANAWRPAHIHFSLFGPSFVTRLVTQMYFEADPLIKYDPIFHTVTDPVAAQRMVAKFDLDITKPEWALGYRFDIVLRGRDATPMEA</sequence>
<name>A0ABW5DJY5_9PROT</name>
<keyword evidence="3 6" id="KW-0560">Oxidoreductase</keyword>
<comment type="similarity">
    <text evidence="1">Belongs to the intradiol ring-cleavage dioxygenase family.</text>
</comment>
<evidence type="ECO:0000259" key="5">
    <source>
        <dbReference type="PROSITE" id="PS00083"/>
    </source>
</evidence>
<evidence type="ECO:0000256" key="3">
    <source>
        <dbReference type="ARBA" id="ARBA00023002"/>
    </source>
</evidence>
<accession>A0ABW5DJY5</accession>
<dbReference type="Gene3D" id="2.60.130.10">
    <property type="entry name" value="Aromatic compound dioxygenase"/>
    <property type="match status" value="1"/>
</dbReference>